<keyword evidence="3" id="KW-1185">Reference proteome</keyword>
<reference evidence="2 3" key="1">
    <citation type="submission" date="2023-07" db="EMBL/GenBank/DDBJ databases">
        <title>Sequencing the genomes of 1000 actinobacteria strains.</title>
        <authorList>
            <person name="Klenk H.-P."/>
        </authorList>
    </citation>
    <scope>NUCLEOTIDE SEQUENCE [LARGE SCALE GENOMIC DNA]</scope>
    <source>
        <strain evidence="2 3">DSM 44388</strain>
    </source>
</reference>
<gene>
    <name evidence="2" type="ORF">J2S57_002808</name>
</gene>
<evidence type="ECO:0000256" key="1">
    <source>
        <dbReference type="SAM" id="MobiDB-lite"/>
    </source>
</evidence>
<sequence length="303" mass="32782">MFAVGGQNQRFSRPRRLSGRFGTKVPGPCGAVGGALRCCHQGATPRPRWLRRVTLSGGRPLLLEDVVVARVPGCRKGAGGTRNSPDEFGRTAVLCTGHPRPLRGHLHIRHCREEETGAEFRRSQTPGRAVNDVLRPSSSSSPSSALVRIFGRSGGTAAQTRPGRRHIPCGQHRRTRGERATDTLTPPGIHPAVNNYARQWYRTRTPTAGIFGASFTPTWRFGIVPNSAAAPAPIFSAIRSPGRKTMGRRQNRDGRRTGDGSAPVADFTVKTAVARPCFTPAAGSPGHRCTCVRGVSERPRRRP</sequence>
<feature type="compositionally biased region" description="Basic residues" evidence="1">
    <location>
        <begin position="162"/>
        <end position="176"/>
    </location>
</feature>
<accession>A0ABT9P309</accession>
<feature type="region of interest" description="Disordered" evidence="1">
    <location>
        <begin position="1"/>
        <end position="23"/>
    </location>
</feature>
<dbReference type="EMBL" id="JAUSQZ010000001">
    <property type="protein sequence ID" value="MDP9827059.1"/>
    <property type="molecule type" value="Genomic_DNA"/>
</dbReference>
<feature type="region of interest" description="Disordered" evidence="1">
    <location>
        <begin position="241"/>
        <end position="263"/>
    </location>
</feature>
<organism evidence="2 3">
    <name type="scientific">Kineosporia succinea</name>
    <dbReference type="NCBI Taxonomy" id="84632"/>
    <lineage>
        <taxon>Bacteria</taxon>
        <taxon>Bacillati</taxon>
        <taxon>Actinomycetota</taxon>
        <taxon>Actinomycetes</taxon>
        <taxon>Kineosporiales</taxon>
        <taxon>Kineosporiaceae</taxon>
        <taxon>Kineosporia</taxon>
    </lineage>
</organism>
<feature type="compositionally biased region" description="Polar residues" evidence="1">
    <location>
        <begin position="1"/>
        <end position="11"/>
    </location>
</feature>
<protein>
    <submittedName>
        <fullName evidence="2">Uncharacterized protein</fullName>
    </submittedName>
</protein>
<evidence type="ECO:0000313" key="3">
    <source>
        <dbReference type="Proteomes" id="UP001235712"/>
    </source>
</evidence>
<proteinExistence type="predicted"/>
<name>A0ABT9P309_9ACTN</name>
<evidence type="ECO:0000313" key="2">
    <source>
        <dbReference type="EMBL" id="MDP9827059.1"/>
    </source>
</evidence>
<dbReference type="Proteomes" id="UP001235712">
    <property type="component" value="Unassembled WGS sequence"/>
</dbReference>
<feature type="region of interest" description="Disordered" evidence="1">
    <location>
        <begin position="154"/>
        <end position="191"/>
    </location>
</feature>
<comment type="caution">
    <text evidence="2">The sequence shown here is derived from an EMBL/GenBank/DDBJ whole genome shotgun (WGS) entry which is preliminary data.</text>
</comment>